<feature type="compositionally biased region" description="Basic residues" evidence="1">
    <location>
        <begin position="111"/>
        <end position="125"/>
    </location>
</feature>
<reference evidence="2 3" key="1">
    <citation type="journal article" date="2012" name="Genome Biol.">
        <title>Genome and low-iron response of an oceanic diatom adapted to chronic iron limitation.</title>
        <authorList>
            <person name="Lommer M."/>
            <person name="Specht M."/>
            <person name="Roy A.S."/>
            <person name="Kraemer L."/>
            <person name="Andreson R."/>
            <person name="Gutowska M.A."/>
            <person name="Wolf J."/>
            <person name="Bergner S.V."/>
            <person name="Schilhabel M.B."/>
            <person name="Klostermeier U.C."/>
            <person name="Beiko R.G."/>
            <person name="Rosenstiel P."/>
            <person name="Hippler M."/>
            <person name="Laroche J."/>
        </authorList>
    </citation>
    <scope>NUCLEOTIDE SEQUENCE [LARGE SCALE GENOMIC DNA]</scope>
    <source>
        <strain evidence="2 3">CCMP1005</strain>
    </source>
</reference>
<feature type="region of interest" description="Disordered" evidence="1">
    <location>
        <begin position="1"/>
        <end position="85"/>
    </location>
</feature>
<evidence type="ECO:0000313" key="2">
    <source>
        <dbReference type="EMBL" id="EJK64317.1"/>
    </source>
</evidence>
<evidence type="ECO:0000256" key="1">
    <source>
        <dbReference type="SAM" id="MobiDB-lite"/>
    </source>
</evidence>
<dbReference type="AlphaFoldDB" id="K0T1J3"/>
<gene>
    <name evidence="2" type="ORF">THAOC_14963</name>
</gene>
<evidence type="ECO:0000313" key="3">
    <source>
        <dbReference type="Proteomes" id="UP000266841"/>
    </source>
</evidence>
<dbReference type="EMBL" id="AGNL01017394">
    <property type="protein sequence ID" value="EJK64317.1"/>
    <property type="molecule type" value="Genomic_DNA"/>
</dbReference>
<organism evidence="2 3">
    <name type="scientific">Thalassiosira oceanica</name>
    <name type="common">Marine diatom</name>
    <dbReference type="NCBI Taxonomy" id="159749"/>
    <lineage>
        <taxon>Eukaryota</taxon>
        <taxon>Sar</taxon>
        <taxon>Stramenopiles</taxon>
        <taxon>Ochrophyta</taxon>
        <taxon>Bacillariophyta</taxon>
        <taxon>Coscinodiscophyceae</taxon>
        <taxon>Thalassiosirophycidae</taxon>
        <taxon>Thalassiosirales</taxon>
        <taxon>Thalassiosiraceae</taxon>
        <taxon>Thalassiosira</taxon>
    </lineage>
</organism>
<keyword evidence="3" id="KW-1185">Reference proteome</keyword>
<feature type="region of interest" description="Disordered" evidence="1">
    <location>
        <begin position="100"/>
        <end position="140"/>
    </location>
</feature>
<name>K0T1J3_THAOC</name>
<accession>K0T1J3</accession>
<protein>
    <submittedName>
        <fullName evidence="2">Uncharacterized protein</fullName>
    </submittedName>
</protein>
<feature type="compositionally biased region" description="Polar residues" evidence="1">
    <location>
        <begin position="17"/>
        <end position="32"/>
    </location>
</feature>
<dbReference type="Proteomes" id="UP000266841">
    <property type="component" value="Unassembled WGS sequence"/>
</dbReference>
<feature type="compositionally biased region" description="Basic and acidic residues" evidence="1">
    <location>
        <begin position="36"/>
        <end position="85"/>
    </location>
</feature>
<feature type="compositionally biased region" description="Polar residues" evidence="1">
    <location>
        <begin position="1"/>
        <end position="10"/>
    </location>
</feature>
<feature type="compositionally biased region" description="Basic and acidic residues" evidence="1">
    <location>
        <begin position="126"/>
        <end position="140"/>
    </location>
</feature>
<sequence length="140" mass="15895">MQQSTWSSIRGNLLADSRQSNQLAARQSTEWSSAVRVEEEQAAREPDAAKHERICTEAETKDEGQAARDEHLDCKLGRNESKSSDSIKIDWRLWIRIRSSPRESNESASGPKKKSGLNIRFKGRKSGQETRVRTPQSRDI</sequence>
<comment type="caution">
    <text evidence="2">The sequence shown here is derived from an EMBL/GenBank/DDBJ whole genome shotgun (WGS) entry which is preliminary data.</text>
</comment>
<proteinExistence type="predicted"/>